<feature type="non-terminal residue" evidence="1">
    <location>
        <position position="1"/>
    </location>
</feature>
<proteinExistence type="predicted"/>
<feature type="non-terminal residue" evidence="1">
    <location>
        <position position="49"/>
    </location>
</feature>
<evidence type="ECO:0000313" key="1">
    <source>
        <dbReference type="EMBL" id="SVD29809.1"/>
    </source>
</evidence>
<dbReference type="EMBL" id="UINC01141832">
    <property type="protein sequence ID" value="SVD29809.1"/>
    <property type="molecule type" value="Genomic_DNA"/>
</dbReference>
<gene>
    <name evidence="1" type="ORF">METZ01_LOCUS382663</name>
</gene>
<sequence>VGFPECLQILKRSWTNISLIKRRLTERDRRLSENYILETITIRNNYYGH</sequence>
<dbReference type="AlphaFoldDB" id="A0A382U669"/>
<organism evidence="1">
    <name type="scientific">marine metagenome</name>
    <dbReference type="NCBI Taxonomy" id="408172"/>
    <lineage>
        <taxon>unclassified sequences</taxon>
        <taxon>metagenomes</taxon>
        <taxon>ecological metagenomes</taxon>
    </lineage>
</organism>
<accession>A0A382U669</accession>
<name>A0A382U669_9ZZZZ</name>
<reference evidence="1" key="1">
    <citation type="submission" date="2018-05" db="EMBL/GenBank/DDBJ databases">
        <authorList>
            <person name="Lanie J.A."/>
            <person name="Ng W.-L."/>
            <person name="Kazmierczak K.M."/>
            <person name="Andrzejewski T.M."/>
            <person name="Davidsen T.M."/>
            <person name="Wayne K.J."/>
            <person name="Tettelin H."/>
            <person name="Glass J.I."/>
            <person name="Rusch D."/>
            <person name="Podicherti R."/>
            <person name="Tsui H.-C.T."/>
            <person name="Winkler M.E."/>
        </authorList>
    </citation>
    <scope>NUCLEOTIDE SEQUENCE</scope>
</reference>
<protein>
    <submittedName>
        <fullName evidence="1">Uncharacterized protein</fullName>
    </submittedName>
</protein>